<dbReference type="PANTHER" id="PTHR30606:SF10">
    <property type="entry name" value="PHOSPHATIDYLINOSITOL MANNOSIDE ACYLTRANSFERASE"/>
    <property type="match status" value="1"/>
</dbReference>
<evidence type="ECO:0000256" key="2">
    <source>
        <dbReference type="ARBA" id="ARBA00022475"/>
    </source>
</evidence>
<keyword evidence="7" id="KW-0812">Transmembrane</keyword>
<dbReference type="EMBL" id="AP021875">
    <property type="protein sequence ID" value="BBO76390.1"/>
    <property type="molecule type" value="Genomic_DNA"/>
</dbReference>
<keyword evidence="4" id="KW-0808">Transferase</keyword>
<dbReference type="KEGG" id="dwd:DSCW_38070"/>
<protein>
    <recommendedName>
        <fullName evidence="10">Lauroyl acyltransferase</fullName>
    </recommendedName>
</protein>
<keyword evidence="3" id="KW-0997">Cell inner membrane</keyword>
<evidence type="ECO:0000256" key="3">
    <source>
        <dbReference type="ARBA" id="ARBA00022519"/>
    </source>
</evidence>
<keyword evidence="6" id="KW-0012">Acyltransferase</keyword>
<keyword evidence="7" id="KW-1133">Transmembrane helix</keyword>
<evidence type="ECO:0000256" key="7">
    <source>
        <dbReference type="SAM" id="Phobius"/>
    </source>
</evidence>
<reference evidence="8 9" key="1">
    <citation type="submission" date="2019-11" db="EMBL/GenBank/DDBJ databases">
        <title>Comparative genomics of hydrocarbon-degrading Desulfosarcina strains.</title>
        <authorList>
            <person name="Watanabe M."/>
            <person name="Kojima H."/>
            <person name="Fukui M."/>
        </authorList>
    </citation>
    <scope>NUCLEOTIDE SEQUENCE [LARGE SCALE GENOMIC DNA]</scope>
    <source>
        <strain evidence="8 9">PP31</strain>
    </source>
</reference>
<dbReference type="GO" id="GO:0009247">
    <property type="term" value="P:glycolipid biosynthetic process"/>
    <property type="evidence" value="ECO:0007669"/>
    <property type="project" value="UniProtKB-ARBA"/>
</dbReference>
<comment type="subcellular location">
    <subcellularLocation>
        <location evidence="1">Cell inner membrane</location>
    </subcellularLocation>
</comment>
<accession>A0A5K7Z6M0</accession>
<feature type="transmembrane region" description="Helical" evidence="7">
    <location>
        <begin position="12"/>
        <end position="35"/>
    </location>
</feature>
<dbReference type="CDD" id="cd07984">
    <property type="entry name" value="LPLAT_LABLAT-like"/>
    <property type="match status" value="1"/>
</dbReference>
<gene>
    <name evidence="8" type="ORF">DSCW_38070</name>
</gene>
<evidence type="ECO:0000313" key="9">
    <source>
        <dbReference type="Proteomes" id="UP000427769"/>
    </source>
</evidence>
<feature type="transmembrane region" description="Helical" evidence="7">
    <location>
        <begin position="213"/>
        <end position="232"/>
    </location>
</feature>
<evidence type="ECO:0000256" key="6">
    <source>
        <dbReference type="ARBA" id="ARBA00023315"/>
    </source>
</evidence>
<dbReference type="GO" id="GO:0016746">
    <property type="term" value="F:acyltransferase activity"/>
    <property type="evidence" value="ECO:0007669"/>
    <property type="project" value="UniProtKB-KW"/>
</dbReference>
<evidence type="ECO:0008006" key="10">
    <source>
        <dbReference type="Google" id="ProtNLM"/>
    </source>
</evidence>
<dbReference type="OrthoDB" id="9808633at2"/>
<dbReference type="GO" id="GO:0005886">
    <property type="term" value="C:plasma membrane"/>
    <property type="evidence" value="ECO:0007669"/>
    <property type="project" value="UniProtKB-SubCell"/>
</dbReference>
<evidence type="ECO:0000256" key="1">
    <source>
        <dbReference type="ARBA" id="ARBA00004533"/>
    </source>
</evidence>
<keyword evidence="2" id="KW-1003">Cell membrane</keyword>
<dbReference type="Pfam" id="PF03279">
    <property type="entry name" value="Lip_A_acyltrans"/>
    <property type="match status" value="1"/>
</dbReference>
<name>A0A5K7Z6M0_9BACT</name>
<evidence type="ECO:0000256" key="5">
    <source>
        <dbReference type="ARBA" id="ARBA00023136"/>
    </source>
</evidence>
<organism evidence="8 9">
    <name type="scientific">Desulfosarcina widdelii</name>
    <dbReference type="NCBI Taxonomy" id="947919"/>
    <lineage>
        <taxon>Bacteria</taxon>
        <taxon>Pseudomonadati</taxon>
        <taxon>Thermodesulfobacteriota</taxon>
        <taxon>Desulfobacteria</taxon>
        <taxon>Desulfobacterales</taxon>
        <taxon>Desulfosarcinaceae</taxon>
        <taxon>Desulfosarcina</taxon>
    </lineage>
</organism>
<evidence type="ECO:0000313" key="8">
    <source>
        <dbReference type="EMBL" id="BBO76390.1"/>
    </source>
</evidence>
<evidence type="ECO:0000256" key="4">
    <source>
        <dbReference type="ARBA" id="ARBA00022679"/>
    </source>
</evidence>
<sequence>MKLLFYRILTLLTRFFGSWFFTLVSGGIAAGYFLFFPGRVAVGIDFYRALFPRRGQLFHLWCTFRQFLDFTNVFRDRLLLADRGGGMTTTFDGWERLRDAMKGSGGVLLMSHLGNWEVAARLLKKTLPDLKMMLYMGAKQQEQIEAMQKRVVRKSDIRIVAVDESGGSPLDIVESVRFLREGGLVSLTGDRIWHAEQRTVTVRFLGQPVHLPAAPYLLAMASGAPIFVFFALRTRGRHYHFCASTPIFIDAADRAERDTAVARAAQQYVDLLEKTVRCHPFQWHHFEPFIGK</sequence>
<dbReference type="AlphaFoldDB" id="A0A5K7Z6M0"/>
<dbReference type="RefSeq" id="WP_155305219.1">
    <property type="nucleotide sequence ID" value="NZ_AP021875.1"/>
</dbReference>
<dbReference type="Proteomes" id="UP000427769">
    <property type="component" value="Chromosome"/>
</dbReference>
<keyword evidence="5 7" id="KW-0472">Membrane</keyword>
<dbReference type="InterPro" id="IPR004960">
    <property type="entry name" value="LipA_acyltrans"/>
</dbReference>
<dbReference type="PANTHER" id="PTHR30606">
    <property type="entry name" value="LIPID A BIOSYNTHESIS LAUROYL ACYLTRANSFERASE"/>
    <property type="match status" value="1"/>
</dbReference>
<proteinExistence type="predicted"/>
<keyword evidence="9" id="KW-1185">Reference proteome</keyword>